<dbReference type="GO" id="GO:0003677">
    <property type="term" value="F:DNA binding"/>
    <property type="evidence" value="ECO:0007669"/>
    <property type="project" value="TreeGrafter"/>
</dbReference>
<name>A0A5B9DNX3_9HYPH</name>
<dbReference type="Proteomes" id="UP000321062">
    <property type="component" value="Chromosome"/>
</dbReference>
<dbReference type="InterPro" id="IPR029063">
    <property type="entry name" value="SAM-dependent_MTases_sf"/>
</dbReference>
<dbReference type="Pfam" id="PF00145">
    <property type="entry name" value="DNA_methylase"/>
    <property type="match status" value="2"/>
</dbReference>
<dbReference type="RefSeq" id="WP_147655872.1">
    <property type="nucleotide sequence ID" value="NZ_BMFM01000001.1"/>
</dbReference>
<evidence type="ECO:0000256" key="6">
    <source>
        <dbReference type="ARBA" id="ARBA00047422"/>
    </source>
</evidence>
<evidence type="ECO:0000313" key="10">
    <source>
        <dbReference type="Proteomes" id="UP000321062"/>
    </source>
</evidence>
<dbReference type="EC" id="2.1.1.37" evidence="1"/>
<evidence type="ECO:0000256" key="4">
    <source>
        <dbReference type="ARBA" id="ARBA00022691"/>
    </source>
</evidence>
<evidence type="ECO:0000256" key="2">
    <source>
        <dbReference type="ARBA" id="ARBA00022603"/>
    </source>
</evidence>
<feature type="active site" evidence="7">
    <location>
        <position position="91"/>
    </location>
</feature>
<dbReference type="Gene3D" id="3.40.50.150">
    <property type="entry name" value="Vaccinia Virus protein VP39"/>
    <property type="match status" value="1"/>
</dbReference>
<evidence type="ECO:0000256" key="1">
    <source>
        <dbReference type="ARBA" id="ARBA00011975"/>
    </source>
</evidence>
<comment type="catalytic activity">
    <reaction evidence="6">
        <text>a 2'-deoxycytidine in DNA + S-adenosyl-L-methionine = a 5-methyl-2'-deoxycytidine in DNA + S-adenosyl-L-homocysteine + H(+)</text>
        <dbReference type="Rhea" id="RHEA:13681"/>
        <dbReference type="Rhea" id="RHEA-COMP:11369"/>
        <dbReference type="Rhea" id="RHEA-COMP:11370"/>
        <dbReference type="ChEBI" id="CHEBI:15378"/>
        <dbReference type="ChEBI" id="CHEBI:57856"/>
        <dbReference type="ChEBI" id="CHEBI:59789"/>
        <dbReference type="ChEBI" id="CHEBI:85452"/>
        <dbReference type="ChEBI" id="CHEBI:85454"/>
        <dbReference type="EC" id="2.1.1.37"/>
    </reaction>
</comment>
<evidence type="ECO:0000313" key="9">
    <source>
        <dbReference type="EMBL" id="QEE20399.1"/>
    </source>
</evidence>
<keyword evidence="2 7" id="KW-0489">Methyltransferase</keyword>
<evidence type="ECO:0000256" key="8">
    <source>
        <dbReference type="SAM" id="MobiDB-lite"/>
    </source>
</evidence>
<accession>A0A5B9DNX3</accession>
<dbReference type="GO" id="GO:0003886">
    <property type="term" value="F:DNA (cytosine-5-)-methyltransferase activity"/>
    <property type="evidence" value="ECO:0007669"/>
    <property type="project" value="UniProtKB-EC"/>
</dbReference>
<evidence type="ECO:0000256" key="3">
    <source>
        <dbReference type="ARBA" id="ARBA00022679"/>
    </source>
</evidence>
<dbReference type="SUPFAM" id="SSF53335">
    <property type="entry name" value="S-adenosyl-L-methionine-dependent methyltransferases"/>
    <property type="match status" value="1"/>
</dbReference>
<feature type="region of interest" description="Disordered" evidence="8">
    <location>
        <begin position="381"/>
        <end position="403"/>
    </location>
</feature>
<keyword evidence="5" id="KW-0680">Restriction system</keyword>
<evidence type="ECO:0000256" key="5">
    <source>
        <dbReference type="ARBA" id="ARBA00022747"/>
    </source>
</evidence>
<dbReference type="REBASE" id="353248">
    <property type="entry name" value="M1.Ytifig4ORF9520P"/>
</dbReference>
<dbReference type="KEGG" id="yti:FNA67_09520"/>
<dbReference type="GO" id="GO:0032259">
    <property type="term" value="P:methylation"/>
    <property type="evidence" value="ECO:0007669"/>
    <property type="project" value="UniProtKB-KW"/>
</dbReference>
<evidence type="ECO:0000256" key="7">
    <source>
        <dbReference type="PROSITE-ProRule" id="PRU01016"/>
    </source>
</evidence>
<sequence length="665" mass="72056">MNALLNFSLDDIDGDELIVDSFAGGGGASTGIEMALGRSPDYAINHDPEALALHTANHPETVHLSQNIYKVDPMDVVGRRKVGLLWASPDCKHFSKAKGGKPVKREIRDLAWTVVLWAERVQPRVIILENVEEFQTWGPLVETDKGVMPDPERRGETFAEWVGALKKQGYKVEWRELRACDYGAPTTRKRLFVIMRRDGKKIVWPQPTHGAPGDPDVIAGKKRPWRTAAEIIDWSEPCPSIFDTSEEIMTKLGIRAVRPLAENTLARIAKGIDRYVLKSTKPFIVQFGRRYENADDTLTTPFNIKFQTGAVGSDVVDPLPTVTANSFIKRPGGAAPIGVVAPVLAGVGGRAGQSRPRSANEPTATSTTKADTVLVAPVLSSAQHGGSLRSADEPHRTVSASDKDQNQVVAAHLMTMRNAGKPFNEANKPTHTVTAGGAGLSLVAASMVQTGYGEREGQEPRVLDPEAPLGTVVAGGVKHAAVAAFLAQHNTDMVGHHSAEPVSTIVQKGCTQAVVSAGLMNMKGSDRRMTSVEEPNPTVTADGTHQAEVRAFLMKYYGVDQDPRIEEPLSTVTTRDRFGIVTVEGVDYQIVDIGMRMLTPRELFKAQGFPDDYEIETGIFDDGQRRALTKTAQVRMCGNSVCPPIAAALVRANCADLIKVREAAE</sequence>
<dbReference type="InterPro" id="IPR001525">
    <property type="entry name" value="C5_MeTfrase"/>
</dbReference>
<organism evidence="9 10">
    <name type="scientific">Paradevosia tibetensis</name>
    <dbReference type="NCBI Taxonomy" id="1447062"/>
    <lineage>
        <taxon>Bacteria</taxon>
        <taxon>Pseudomonadati</taxon>
        <taxon>Pseudomonadota</taxon>
        <taxon>Alphaproteobacteria</taxon>
        <taxon>Hyphomicrobiales</taxon>
        <taxon>Devosiaceae</taxon>
        <taxon>Paradevosia</taxon>
    </lineage>
</organism>
<reference evidence="9 10" key="1">
    <citation type="journal article" date="2015" name="Int. J. Syst. Evol. Microbiol.">
        <title>Youhaiella tibetensis gen. nov., sp. nov., isolated from subsurface sediment.</title>
        <authorList>
            <person name="Wang Y.X."/>
            <person name="Huang F.Q."/>
            <person name="Nogi Y."/>
            <person name="Pang S.J."/>
            <person name="Wang P.K."/>
            <person name="Lv J."/>
        </authorList>
    </citation>
    <scope>NUCLEOTIDE SEQUENCE [LARGE SCALE GENOMIC DNA]</scope>
    <source>
        <strain evidence="10">fig4</strain>
    </source>
</reference>
<comment type="similarity">
    <text evidence="7">Belongs to the class I-like SAM-binding methyltransferase superfamily. C5-methyltransferase family.</text>
</comment>
<dbReference type="GO" id="GO:0009307">
    <property type="term" value="P:DNA restriction-modification system"/>
    <property type="evidence" value="ECO:0007669"/>
    <property type="project" value="UniProtKB-KW"/>
</dbReference>
<dbReference type="AlphaFoldDB" id="A0A5B9DNX3"/>
<dbReference type="InterPro" id="IPR050390">
    <property type="entry name" value="C5-Methyltransferase"/>
</dbReference>
<dbReference type="PANTHER" id="PTHR10629">
    <property type="entry name" value="CYTOSINE-SPECIFIC METHYLTRANSFERASE"/>
    <property type="match status" value="1"/>
</dbReference>
<dbReference type="PROSITE" id="PS51679">
    <property type="entry name" value="SAM_MT_C5"/>
    <property type="match status" value="1"/>
</dbReference>
<protein>
    <recommendedName>
        <fullName evidence="1">DNA (cytosine-5-)-methyltransferase</fullName>
        <ecNumber evidence="1">2.1.1.37</ecNumber>
    </recommendedName>
</protein>
<feature type="compositionally biased region" description="Basic and acidic residues" evidence="8">
    <location>
        <begin position="390"/>
        <end position="403"/>
    </location>
</feature>
<dbReference type="OrthoDB" id="9813719at2"/>
<keyword evidence="3 7" id="KW-0808">Transferase</keyword>
<gene>
    <name evidence="9" type="ORF">FNA67_09520</name>
</gene>
<keyword evidence="10" id="KW-1185">Reference proteome</keyword>
<dbReference type="Gene3D" id="3.90.120.10">
    <property type="entry name" value="DNA Methylase, subunit A, domain 2"/>
    <property type="match status" value="1"/>
</dbReference>
<dbReference type="PANTHER" id="PTHR10629:SF52">
    <property type="entry name" value="DNA (CYTOSINE-5)-METHYLTRANSFERASE 1"/>
    <property type="match status" value="1"/>
</dbReference>
<proteinExistence type="inferred from homology"/>
<dbReference type="GO" id="GO:0044027">
    <property type="term" value="P:negative regulation of gene expression via chromosomal CpG island methylation"/>
    <property type="evidence" value="ECO:0007669"/>
    <property type="project" value="TreeGrafter"/>
</dbReference>
<dbReference type="PRINTS" id="PR00105">
    <property type="entry name" value="C5METTRFRASE"/>
</dbReference>
<dbReference type="EMBL" id="CP041690">
    <property type="protein sequence ID" value="QEE20399.1"/>
    <property type="molecule type" value="Genomic_DNA"/>
</dbReference>
<keyword evidence="4 7" id="KW-0949">S-adenosyl-L-methionine</keyword>